<dbReference type="CDD" id="cd01106">
    <property type="entry name" value="HTH_TipAL-Mta"/>
    <property type="match status" value="1"/>
</dbReference>
<dbReference type="InterPro" id="IPR012925">
    <property type="entry name" value="TipAS_dom"/>
</dbReference>
<dbReference type="Gene3D" id="1.10.1660.10">
    <property type="match status" value="1"/>
</dbReference>
<dbReference type="InterPro" id="IPR047057">
    <property type="entry name" value="MerR_fam"/>
</dbReference>
<dbReference type="PANTHER" id="PTHR30204">
    <property type="entry name" value="REDOX-CYCLING DRUG-SENSING TRANSCRIPTIONAL ACTIVATOR SOXR"/>
    <property type="match status" value="1"/>
</dbReference>
<dbReference type="InterPro" id="IPR009061">
    <property type="entry name" value="DNA-bd_dom_put_sf"/>
</dbReference>
<keyword evidence="4" id="KW-0804">Transcription</keyword>
<feature type="domain" description="HTH merR-type" evidence="5">
    <location>
        <begin position="5"/>
        <end position="74"/>
    </location>
</feature>
<evidence type="ECO:0000256" key="4">
    <source>
        <dbReference type="ARBA" id="ARBA00023163"/>
    </source>
</evidence>
<dbReference type="InterPro" id="IPR036244">
    <property type="entry name" value="TipA-like_antibiotic-bd"/>
</dbReference>
<sequence length="253" mass="28785">MSQMTYTIKELANLAGVTPRTLRHYHQLGLLLPAYLTEAGYRIYTQVEIDKLQHILFYRELAVPLEQIKDLLTAPTTDSLTLLAEHRQALLKKQKHLTHLIATIDQTIASEKGEETMTNEEKFTAFKTDLIQKNDAQYGQVTREAYGEEAVKTSQAALLKMTESDYQKLQSEEQTLLTLLATNLQLTVPSDVAEKIFQLHKNWVSQHWGSYNAKAYRGLGQMYLDSPEFTAYYDDKAGTGATVLLNTIIQYYA</sequence>
<keyword evidence="3" id="KW-0010">Activator</keyword>
<dbReference type="PROSITE" id="PS50937">
    <property type="entry name" value="HTH_MERR_2"/>
    <property type="match status" value="1"/>
</dbReference>
<dbReference type="PANTHER" id="PTHR30204:SF90">
    <property type="entry name" value="HTH-TYPE TRANSCRIPTIONAL ACTIVATOR MTA"/>
    <property type="match status" value="1"/>
</dbReference>
<dbReference type="Pfam" id="PF13411">
    <property type="entry name" value="MerR_1"/>
    <property type="match status" value="1"/>
</dbReference>
<dbReference type="GO" id="GO:0003677">
    <property type="term" value="F:DNA binding"/>
    <property type="evidence" value="ECO:0007669"/>
    <property type="project" value="UniProtKB-KW"/>
</dbReference>
<dbReference type="Pfam" id="PF07739">
    <property type="entry name" value="TipAS"/>
    <property type="match status" value="1"/>
</dbReference>
<keyword evidence="1" id="KW-0805">Transcription regulation</keyword>
<dbReference type="SUPFAM" id="SSF46955">
    <property type="entry name" value="Putative DNA-binding domain"/>
    <property type="match status" value="1"/>
</dbReference>
<dbReference type="OrthoDB" id="9814833at2"/>
<organism evidence="6 7">
    <name type="scientific">Vagococcus salmoninarum</name>
    <dbReference type="NCBI Taxonomy" id="2739"/>
    <lineage>
        <taxon>Bacteria</taxon>
        <taxon>Bacillati</taxon>
        <taxon>Bacillota</taxon>
        <taxon>Bacilli</taxon>
        <taxon>Lactobacillales</taxon>
        <taxon>Enterococcaceae</taxon>
        <taxon>Vagococcus</taxon>
    </lineage>
</organism>
<dbReference type="SMART" id="SM00422">
    <property type="entry name" value="HTH_MERR"/>
    <property type="match status" value="1"/>
</dbReference>
<dbReference type="Proteomes" id="UP000287239">
    <property type="component" value="Unassembled WGS sequence"/>
</dbReference>
<protein>
    <recommendedName>
        <fullName evidence="5">HTH merR-type domain-containing protein</fullName>
    </recommendedName>
</protein>
<evidence type="ECO:0000313" key="7">
    <source>
        <dbReference type="Proteomes" id="UP000287239"/>
    </source>
</evidence>
<comment type="caution">
    <text evidence="6">The sequence shown here is derived from an EMBL/GenBank/DDBJ whole genome shotgun (WGS) entry which is preliminary data.</text>
</comment>
<dbReference type="SUPFAM" id="SSF89082">
    <property type="entry name" value="Antibiotic binding domain of TipA-like multidrug resistance regulators"/>
    <property type="match status" value="1"/>
</dbReference>
<keyword evidence="2" id="KW-0238">DNA-binding</keyword>
<evidence type="ECO:0000256" key="1">
    <source>
        <dbReference type="ARBA" id="ARBA00023015"/>
    </source>
</evidence>
<gene>
    <name evidence="6" type="ORF">CBF35_03645</name>
</gene>
<proteinExistence type="predicted"/>
<accession>A0A429ZTH2</accession>
<evidence type="ECO:0000313" key="6">
    <source>
        <dbReference type="EMBL" id="RST97031.1"/>
    </source>
</evidence>
<evidence type="ECO:0000256" key="3">
    <source>
        <dbReference type="ARBA" id="ARBA00023159"/>
    </source>
</evidence>
<evidence type="ECO:0000259" key="5">
    <source>
        <dbReference type="PROSITE" id="PS50937"/>
    </source>
</evidence>
<dbReference type="EMBL" id="NGJU01000004">
    <property type="protein sequence ID" value="RST97031.1"/>
    <property type="molecule type" value="Genomic_DNA"/>
</dbReference>
<name>A0A429ZTH2_9ENTE</name>
<keyword evidence="7" id="KW-1185">Reference proteome</keyword>
<dbReference type="InterPro" id="IPR000551">
    <property type="entry name" value="MerR-type_HTH_dom"/>
</dbReference>
<dbReference type="AlphaFoldDB" id="A0A429ZTH2"/>
<evidence type="ECO:0000256" key="2">
    <source>
        <dbReference type="ARBA" id="ARBA00023125"/>
    </source>
</evidence>
<dbReference type="Gene3D" id="1.10.490.50">
    <property type="entry name" value="Antibiotic binding domain of TipA-like multidrug resistance regulators"/>
    <property type="match status" value="1"/>
</dbReference>
<dbReference type="GO" id="GO:0003700">
    <property type="term" value="F:DNA-binding transcription factor activity"/>
    <property type="evidence" value="ECO:0007669"/>
    <property type="project" value="InterPro"/>
</dbReference>
<dbReference type="PRINTS" id="PR00040">
    <property type="entry name" value="HTHMERR"/>
</dbReference>
<reference evidence="6 7" key="1">
    <citation type="submission" date="2017-05" db="EMBL/GenBank/DDBJ databases">
        <title>Vagococcus spp. assemblies.</title>
        <authorList>
            <person name="Gulvik C.A."/>
        </authorList>
    </citation>
    <scope>NUCLEOTIDE SEQUENCE [LARGE SCALE GENOMIC DNA]</scope>
    <source>
        <strain evidence="6 7">NCFB 2777</strain>
    </source>
</reference>